<feature type="signal peptide" evidence="1">
    <location>
        <begin position="1"/>
        <end position="19"/>
    </location>
</feature>
<gene>
    <name evidence="2" type="ORF">SCARR_00745</name>
</gene>
<organism evidence="2 3">
    <name type="scientific">Pontiella sulfatireligans</name>
    <dbReference type="NCBI Taxonomy" id="2750658"/>
    <lineage>
        <taxon>Bacteria</taxon>
        <taxon>Pseudomonadati</taxon>
        <taxon>Kiritimatiellota</taxon>
        <taxon>Kiritimatiellia</taxon>
        <taxon>Kiritimatiellales</taxon>
        <taxon>Pontiellaceae</taxon>
        <taxon>Pontiella</taxon>
    </lineage>
</organism>
<reference evidence="2 3" key="1">
    <citation type="submission" date="2019-04" db="EMBL/GenBank/DDBJ databases">
        <authorList>
            <person name="Van Vliet M D."/>
        </authorList>
    </citation>
    <scope>NUCLEOTIDE SEQUENCE [LARGE SCALE GENOMIC DNA]</scope>
    <source>
        <strain evidence="2 3">F21</strain>
    </source>
</reference>
<dbReference type="EMBL" id="CAAHFH010000001">
    <property type="protein sequence ID" value="VGO18692.1"/>
    <property type="molecule type" value="Genomic_DNA"/>
</dbReference>
<proteinExistence type="predicted"/>
<keyword evidence="3" id="KW-1185">Reference proteome</keyword>
<dbReference type="RefSeq" id="WP_136060151.1">
    <property type="nucleotide sequence ID" value="NZ_CAAHFH010000001.1"/>
</dbReference>
<evidence type="ECO:0000313" key="2">
    <source>
        <dbReference type="EMBL" id="VGO18692.1"/>
    </source>
</evidence>
<accession>A0A6C2UEQ2</accession>
<protein>
    <submittedName>
        <fullName evidence="2">Uncharacterized protein</fullName>
    </submittedName>
</protein>
<keyword evidence="1" id="KW-0732">Signal</keyword>
<dbReference type="Proteomes" id="UP000346198">
    <property type="component" value="Unassembled WGS sequence"/>
</dbReference>
<evidence type="ECO:0000256" key="1">
    <source>
        <dbReference type="SAM" id="SignalP"/>
    </source>
</evidence>
<evidence type="ECO:0000313" key="3">
    <source>
        <dbReference type="Proteomes" id="UP000346198"/>
    </source>
</evidence>
<name>A0A6C2UEQ2_9BACT</name>
<sequence length="539" mass="56104">MKKLIFTTLIAMGAGLALADGTLTVGAFSGETQSKAVSAGTETDLTWDIGETLTMSCDVTVSNGITWKAGVDLCIGMGDDSQGIGFGISPNDGYWNSEIDTSAGNAGTFAVSTWSTSARETIGANILGTTADLQADNDQAYFVFEALRTGTSNYTTTTTWYDIGQTTSESIIRVITNGVVATYHEVLVRINKTAGNVVIENMAISVEDTGVPGPGLTSASSMTSLNGADMYVPISATYGGDLIWDIGETFLMTCDITVTDPDLMTGGGQPTIAFGVGDNSEGIGFGIGMWDASKDYLNTAIDADATSGGNFGPSLSSSSARIAAVIPDANDLRDDGETASFAVSMERVDIDTYDCSVVWAGVTNTWLVDAVSTSTNDTVDTFHELLLRVNESGSTLSNQVVISNIELDVIQPTVFSDPYDGWATANGVSGGKTGDDDNDGLNNFGEYVFDGIATGATGVTNQGVLPMFDAAAGDYVFSVRADDNLSCYVLTTAVLEGGSWATNAGPVAITETDGAMDSYTNTVGTSADKLFIKLSVQQD</sequence>
<dbReference type="AlphaFoldDB" id="A0A6C2UEQ2"/>
<feature type="chain" id="PRO_5025589372" evidence="1">
    <location>
        <begin position="20"/>
        <end position="539"/>
    </location>
</feature>